<organism evidence="3">
    <name type="scientific">mine drainage metagenome</name>
    <dbReference type="NCBI Taxonomy" id="410659"/>
    <lineage>
        <taxon>unclassified sequences</taxon>
        <taxon>metagenomes</taxon>
        <taxon>ecological metagenomes</taxon>
    </lineage>
</organism>
<dbReference type="AlphaFoldDB" id="A0A1J5TAG2"/>
<dbReference type="Pfam" id="PF01569">
    <property type="entry name" value="PAP2"/>
    <property type="match status" value="1"/>
</dbReference>
<feature type="transmembrane region" description="Helical" evidence="1">
    <location>
        <begin position="150"/>
        <end position="168"/>
    </location>
</feature>
<dbReference type="Gene3D" id="1.20.144.10">
    <property type="entry name" value="Phosphatidic acid phosphatase type 2/haloperoxidase"/>
    <property type="match status" value="1"/>
</dbReference>
<dbReference type="InterPro" id="IPR036938">
    <property type="entry name" value="PAP2/HPO_sf"/>
</dbReference>
<evidence type="ECO:0000256" key="1">
    <source>
        <dbReference type="SAM" id="Phobius"/>
    </source>
</evidence>
<gene>
    <name evidence="3" type="ORF">GALL_56540</name>
</gene>
<keyword evidence="1" id="KW-0812">Transmembrane</keyword>
<dbReference type="SMART" id="SM00014">
    <property type="entry name" value="acidPPc"/>
    <property type="match status" value="1"/>
</dbReference>
<evidence type="ECO:0000259" key="2">
    <source>
        <dbReference type="SMART" id="SM00014"/>
    </source>
</evidence>
<dbReference type="PANTHER" id="PTHR14969">
    <property type="entry name" value="SPHINGOSINE-1-PHOSPHATE PHOSPHOHYDROLASE"/>
    <property type="match status" value="1"/>
</dbReference>
<name>A0A1J5TAG2_9ZZZZ</name>
<dbReference type="EMBL" id="MLJW01000015">
    <property type="protein sequence ID" value="OIR13269.1"/>
    <property type="molecule type" value="Genomic_DNA"/>
</dbReference>
<dbReference type="InterPro" id="IPR000326">
    <property type="entry name" value="PAP2/HPO"/>
</dbReference>
<accession>A0A1J5TAG2</accession>
<comment type="caution">
    <text evidence="3">The sequence shown here is derived from an EMBL/GenBank/DDBJ whole genome shotgun (WGS) entry which is preliminary data.</text>
</comment>
<sequence>MQQYLLSINFWEKVWLWINQTDTWLFLQINSVWTNSFLDSVLPWWRNANTWIPLYVFMILFLAINFKNKAWFWILFAVINVVLTDQTSSHLIKTFIQRPRPCADEFLQFHVRLLLDHCSGGYSFTSSHATNHFGFAVFVFITLKDVLKQWKWLFIFWAATISYGQVYVGVHYPLDIICGAITGALIGLMVAKIYNHFFPNSFNVN</sequence>
<dbReference type="SUPFAM" id="SSF48317">
    <property type="entry name" value="Acid phosphatase/Vanadium-dependent haloperoxidase"/>
    <property type="match status" value="1"/>
</dbReference>
<reference evidence="3" key="1">
    <citation type="submission" date="2016-10" db="EMBL/GenBank/DDBJ databases">
        <title>Sequence of Gallionella enrichment culture.</title>
        <authorList>
            <person name="Poehlein A."/>
            <person name="Muehling M."/>
            <person name="Daniel R."/>
        </authorList>
    </citation>
    <scope>NUCLEOTIDE SEQUENCE</scope>
</reference>
<feature type="transmembrane region" description="Helical" evidence="1">
    <location>
        <begin position="48"/>
        <end position="66"/>
    </location>
</feature>
<proteinExistence type="predicted"/>
<keyword evidence="1" id="KW-1133">Transmembrane helix</keyword>
<protein>
    <submittedName>
        <fullName evidence="3">Undecaprenyl pyrophosphate phosphatase</fullName>
    </submittedName>
</protein>
<feature type="transmembrane region" description="Helical" evidence="1">
    <location>
        <begin position="174"/>
        <end position="194"/>
    </location>
</feature>
<dbReference type="PANTHER" id="PTHR14969:SF13">
    <property type="entry name" value="AT30094P"/>
    <property type="match status" value="1"/>
</dbReference>
<evidence type="ECO:0000313" key="3">
    <source>
        <dbReference type="EMBL" id="OIR13269.1"/>
    </source>
</evidence>
<keyword evidence="1" id="KW-0472">Membrane</keyword>
<feature type="domain" description="Phosphatidic acid phosphatase type 2/haloperoxidase" evidence="2">
    <location>
        <begin position="74"/>
        <end position="191"/>
    </location>
</feature>